<dbReference type="EMBL" id="LITU01000060">
    <property type="protein sequence ID" value="KOY15469.1"/>
    <property type="molecule type" value="Genomic_DNA"/>
</dbReference>
<dbReference type="Pfam" id="PF00486">
    <property type="entry name" value="Trans_reg_C"/>
    <property type="match status" value="1"/>
</dbReference>
<feature type="DNA-binding region" description="OmpR/PhoB-type" evidence="8">
    <location>
        <begin position="134"/>
        <end position="233"/>
    </location>
</feature>
<keyword evidence="2 7" id="KW-0597">Phosphoprotein</keyword>
<dbReference type="GO" id="GO:0032993">
    <property type="term" value="C:protein-DNA complex"/>
    <property type="evidence" value="ECO:0007669"/>
    <property type="project" value="TreeGrafter"/>
</dbReference>
<dbReference type="CDD" id="cd00383">
    <property type="entry name" value="trans_reg_C"/>
    <property type="match status" value="1"/>
</dbReference>
<comment type="subcellular location">
    <subcellularLocation>
        <location evidence="1">Cytoplasm</location>
    </subcellularLocation>
</comment>
<dbReference type="GO" id="GO:0000156">
    <property type="term" value="F:phosphorelay response regulator activity"/>
    <property type="evidence" value="ECO:0007669"/>
    <property type="project" value="TreeGrafter"/>
</dbReference>
<dbReference type="PATRIC" id="fig|1705561.3.peg.3169"/>
<dbReference type="PANTHER" id="PTHR48111">
    <property type="entry name" value="REGULATOR OF RPOS"/>
    <property type="match status" value="1"/>
</dbReference>
<dbReference type="CDD" id="cd17574">
    <property type="entry name" value="REC_OmpR"/>
    <property type="match status" value="1"/>
</dbReference>
<evidence type="ECO:0000256" key="6">
    <source>
        <dbReference type="ARBA" id="ARBA00023163"/>
    </source>
</evidence>
<dbReference type="GO" id="GO:0006355">
    <property type="term" value="P:regulation of DNA-templated transcription"/>
    <property type="evidence" value="ECO:0007669"/>
    <property type="project" value="InterPro"/>
</dbReference>
<evidence type="ECO:0000256" key="8">
    <source>
        <dbReference type="PROSITE-ProRule" id="PRU01091"/>
    </source>
</evidence>
<evidence type="ECO:0000313" key="12">
    <source>
        <dbReference type="Proteomes" id="UP000037688"/>
    </source>
</evidence>
<feature type="domain" description="OmpR/PhoB-type" evidence="10">
    <location>
        <begin position="134"/>
        <end position="233"/>
    </location>
</feature>
<keyword evidence="4" id="KW-0805">Transcription regulation</keyword>
<dbReference type="SUPFAM" id="SSF46894">
    <property type="entry name" value="C-terminal effector domain of the bipartite response regulators"/>
    <property type="match status" value="1"/>
</dbReference>
<evidence type="ECO:0000256" key="7">
    <source>
        <dbReference type="PROSITE-ProRule" id="PRU00169"/>
    </source>
</evidence>
<name>A0A0M9BNB8_9BACL</name>
<dbReference type="OrthoDB" id="9790442at2"/>
<dbReference type="GO" id="GO:0000976">
    <property type="term" value="F:transcription cis-regulatory region binding"/>
    <property type="evidence" value="ECO:0007669"/>
    <property type="project" value="TreeGrafter"/>
</dbReference>
<dbReference type="FunFam" id="3.40.50.2300:FF:000001">
    <property type="entry name" value="DNA-binding response regulator PhoB"/>
    <property type="match status" value="1"/>
</dbReference>
<dbReference type="Proteomes" id="UP000037688">
    <property type="component" value="Unassembled WGS sequence"/>
</dbReference>
<dbReference type="SMART" id="SM00448">
    <property type="entry name" value="REC"/>
    <property type="match status" value="1"/>
</dbReference>
<keyword evidence="3" id="KW-0902">Two-component regulatory system</keyword>
<sequence>MTVYNVLVVDDDPDICNAIEIYLRSEGIVVCKAADGQEAIRKIREEEVHLIVMDVMMPNLDGIQATFKIRENCNVPIIILSAKTEDYDKILGLNIGADDYIAKPFNPLELVARVKSQLRRFTGLGTQQIDRDDEQEIEVRELVLNNRRKKVTLDGEEIRLTPTEFHILKLLMENTGRVFAIDEIYERVWKEPAFQPENTVAVHIRRIREKIEFNPREPKYVKVVWGIGYKMEG</sequence>
<dbReference type="SUPFAM" id="SSF52172">
    <property type="entry name" value="CheY-like"/>
    <property type="match status" value="1"/>
</dbReference>
<feature type="domain" description="Response regulatory" evidence="9">
    <location>
        <begin position="5"/>
        <end position="118"/>
    </location>
</feature>
<evidence type="ECO:0000256" key="5">
    <source>
        <dbReference type="ARBA" id="ARBA00023125"/>
    </source>
</evidence>
<dbReference type="Gene3D" id="6.10.250.690">
    <property type="match status" value="1"/>
</dbReference>
<dbReference type="Gene3D" id="1.10.10.10">
    <property type="entry name" value="Winged helix-like DNA-binding domain superfamily/Winged helix DNA-binding domain"/>
    <property type="match status" value="1"/>
</dbReference>
<evidence type="ECO:0000256" key="2">
    <source>
        <dbReference type="ARBA" id="ARBA00022553"/>
    </source>
</evidence>
<dbReference type="InterPro" id="IPR039420">
    <property type="entry name" value="WalR-like"/>
</dbReference>
<dbReference type="InterPro" id="IPR001867">
    <property type="entry name" value="OmpR/PhoB-type_DNA-bd"/>
</dbReference>
<protein>
    <submittedName>
        <fullName evidence="11">PhoB family transcriptional regulator</fullName>
    </submittedName>
</protein>
<dbReference type="RefSeq" id="WP_053781681.1">
    <property type="nucleotide sequence ID" value="NZ_LITU01000060.1"/>
</dbReference>
<dbReference type="Pfam" id="PF00072">
    <property type="entry name" value="Response_reg"/>
    <property type="match status" value="1"/>
</dbReference>
<keyword evidence="6" id="KW-0804">Transcription</keyword>
<dbReference type="FunFam" id="1.10.10.10:FF:000018">
    <property type="entry name" value="DNA-binding response regulator ResD"/>
    <property type="match status" value="1"/>
</dbReference>
<evidence type="ECO:0000313" key="11">
    <source>
        <dbReference type="EMBL" id="KOY15469.1"/>
    </source>
</evidence>
<dbReference type="InterPro" id="IPR016032">
    <property type="entry name" value="Sig_transdc_resp-reg_C-effctor"/>
</dbReference>
<evidence type="ECO:0000259" key="9">
    <source>
        <dbReference type="PROSITE" id="PS50110"/>
    </source>
</evidence>
<evidence type="ECO:0000256" key="3">
    <source>
        <dbReference type="ARBA" id="ARBA00023012"/>
    </source>
</evidence>
<feature type="modified residue" description="4-aspartylphosphate" evidence="7">
    <location>
        <position position="54"/>
    </location>
</feature>
<dbReference type="PROSITE" id="PS50110">
    <property type="entry name" value="RESPONSE_REGULATORY"/>
    <property type="match status" value="1"/>
</dbReference>
<dbReference type="AlphaFoldDB" id="A0A0M9BNB8"/>
<dbReference type="PANTHER" id="PTHR48111:SF2">
    <property type="entry name" value="RESPONSE REGULATOR SAER"/>
    <property type="match status" value="1"/>
</dbReference>
<accession>A0A0M9BNB8</accession>
<proteinExistence type="predicted"/>
<keyword evidence="5 8" id="KW-0238">DNA-binding</keyword>
<reference evidence="11 12" key="1">
    <citation type="submission" date="2015-08" db="EMBL/GenBank/DDBJ databases">
        <title>Draft genome sequence of cellulolytic and xylanolytic Paenibacillus sp. A59, isolated from a decaying forest soil from Patagonia, Argentina.</title>
        <authorList>
            <person name="Ghio S."/>
            <person name="Caceres A.M."/>
            <person name="Talia P."/>
            <person name="Grasso D."/>
            <person name="Campos E."/>
        </authorList>
    </citation>
    <scope>NUCLEOTIDE SEQUENCE [LARGE SCALE GENOMIC DNA]</scope>
    <source>
        <strain evidence="11 12">A59</strain>
    </source>
</reference>
<dbReference type="InterPro" id="IPR011006">
    <property type="entry name" value="CheY-like_superfamily"/>
</dbReference>
<dbReference type="SMART" id="SM00862">
    <property type="entry name" value="Trans_reg_C"/>
    <property type="match status" value="1"/>
</dbReference>
<gene>
    <name evidence="11" type="ORF">AMS66_15530</name>
</gene>
<evidence type="ECO:0000259" key="10">
    <source>
        <dbReference type="PROSITE" id="PS51755"/>
    </source>
</evidence>
<dbReference type="InterPro" id="IPR001789">
    <property type="entry name" value="Sig_transdc_resp-reg_receiver"/>
</dbReference>
<dbReference type="GO" id="GO:0005829">
    <property type="term" value="C:cytosol"/>
    <property type="evidence" value="ECO:0007669"/>
    <property type="project" value="TreeGrafter"/>
</dbReference>
<evidence type="ECO:0000256" key="4">
    <source>
        <dbReference type="ARBA" id="ARBA00023015"/>
    </source>
</evidence>
<dbReference type="PROSITE" id="PS51755">
    <property type="entry name" value="OMPR_PHOB"/>
    <property type="match status" value="1"/>
</dbReference>
<evidence type="ECO:0000256" key="1">
    <source>
        <dbReference type="ARBA" id="ARBA00004496"/>
    </source>
</evidence>
<comment type="caution">
    <text evidence="11">The sequence shown here is derived from an EMBL/GenBank/DDBJ whole genome shotgun (WGS) entry which is preliminary data.</text>
</comment>
<organism evidence="11 12">
    <name type="scientific">Paenibacillus xylanivorans</name>
    <dbReference type="NCBI Taxonomy" id="1705561"/>
    <lineage>
        <taxon>Bacteria</taxon>
        <taxon>Bacillati</taxon>
        <taxon>Bacillota</taxon>
        <taxon>Bacilli</taxon>
        <taxon>Bacillales</taxon>
        <taxon>Paenibacillaceae</taxon>
        <taxon>Paenibacillus</taxon>
    </lineage>
</organism>
<keyword evidence="12" id="KW-1185">Reference proteome</keyword>
<dbReference type="InterPro" id="IPR036388">
    <property type="entry name" value="WH-like_DNA-bd_sf"/>
</dbReference>
<dbReference type="Gene3D" id="3.40.50.2300">
    <property type="match status" value="1"/>
</dbReference>